<keyword evidence="1" id="KW-0813">Transport</keyword>
<evidence type="ECO:0000259" key="4">
    <source>
        <dbReference type="PROSITE" id="PS50893"/>
    </source>
</evidence>
<reference evidence="5 6" key="1">
    <citation type="submission" date="2022-05" db="EMBL/GenBank/DDBJ databases">
        <authorList>
            <person name="Park J.-S."/>
        </authorList>
    </citation>
    <scope>NUCLEOTIDE SEQUENCE [LARGE SCALE GENOMIC DNA]</scope>
    <source>
        <strain evidence="5 6">2012CJ34-2</strain>
    </source>
</reference>
<protein>
    <submittedName>
        <fullName evidence="5">ABC transporter ATP-binding protein</fullName>
    </submittedName>
</protein>
<dbReference type="PROSITE" id="PS50893">
    <property type="entry name" value="ABC_TRANSPORTER_2"/>
    <property type="match status" value="1"/>
</dbReference>
<keyword evidence="2" id="KW-0547">Nucleotide-binding</keyword>
<dbReference type="SMART" id="SM00382">
    <property type="entry name" value="AAA"/>
    <property type="match status" value="1"/>
</dbReference>
<evidence type="ECO:0000256" key="2">
    <source>
        <dbReference type="ARBA" id="ARBA00022741"/>
    </source>
</evidence>
<gene>
    <name evidence="5" type="ORF">M3P05_19240</name>
</gene>
<dbReference type="EMBL" id="JAMFLX010000043">
    <property type="protein sequence ID" value="MCL6272061.1"/>
    <property type="molecule type" value="Genomic_DNA"/>
</dbReference>
<dbReference type="InterPro" id="IPR027417">
    <property type="entry name" value="P-loop_NTPase"/>
</dbReference>
<evidence type="ECO:0000256" key="1">
    <source>
        <dbReference type="ARBA" id="ARBA00022448"/>
    </source>
</evidence>
<dbReference type="GO" id="GO:0005524">
    <property type="term" value="F:ATP binding"/>
    <property type="evidence" value="ECO:0007669"/>
    <property type="project" value="UniProtKB-KW"/>
</dbReference>
<dbReference type="Pfam" id="PF00005">
    <property type="entry name" value="ABC_tran"/>
    <property type="match status" value="1"/>
</dbReference>
<keyword evidence="6" id="KW-1185">Reference proteome</keyword>
<evidence type="ECO:0000256" key="3">
    <source>
        <dbReference type="ARBA" id="ARBA00022840"/>
    </source>
</evidence>
<organism evidence="5 6">
    <name type="scientific">Parendozoicomonas callyspongiae</name>
    <dbReference type="NCBI Taxonomy" id="2942213"/>
    <lineage>
        <taxon>Bacteria</taxon>
        <taxon>Pseudomonadati</taxon>
        <taxon>Pseudomonadota</taxon>
        <taxon>Gammaproteobacteria</taxon>
        <taxon>Oceanospirillales</taxon>
        <taxon>Endozoicomonadaceae</taxon>
        <taxon>Parendozoicomonas</taxon>
    </lineage>
</organism>
<dbReference type="Gene3D" id="2.40.50.100">
    <property type="match status" value="1"/>
</dbReference>
<evidence type="ECO:0000313" key="5">
    <source>
        <dbReference type="EMBL" id="MCL6272061.1"/>
    </source>
</evidence>
<dbReference type="InterPro" id="IPR008995">
    <property type="entry name" value="Mo/tungstate-bd_C_term_dom"/>
</dbReference>
<dbReference type="PANTHER" id="PTHR42781:SF4">
    <property type="entry name" value="SPERMIDINE_PUTRESCINE IMPORT ATP-BINDING PROTEIN POTA"/>
    <property type="match status" value="1"/>
</dbReference>
<accession>A0ABT0PLB7</accession>
<dbReference type="RefSeq" id="WP_249701740.1">
    <property type="nucleotide sequence ID" value="NZ_JAMFLX010000043.1"/>
</dbReference>
<name>A0ABT0PLB7_9GAMM</name>
<dbReference type="Proteomes" id="UP001203338">
    <property type="component" value="Unassembled WGS sequence"/>
</dbReference>
<dbReference type="Pfam" id="PF08402">
    <property type="entry name" value="TOBE_2"/>
    <property type="match status" value="1"/>
</dbReference>
<dbReference type="SUPFAM" id="SSF50331">
    <property type="entry name" value="MOP-like"/>
    <property type="match status" value="1"/>
</dbReference>
<feature type="domain" description="ABC transporter" evidence="4">
    <location>
        <begin position="7"/>
        <end position="237"/>
    </location>
</feature>
<dbReference type="PANTHER" id="PTHR42781">
    <property type="entry name" value="SPERMIDINE/PUTRESCINE IMPORT ATP-BINDING PROTEIN POTA"/>
    <property type="match status" value="1"/>
</dbReference>
<dbReference type="InterPro" id="IPR013611">
    <property type="entry name" value="Transp-assoc_OB_typ2"/>
</dbReference>
<dbReference type="SUPFAM" id="SSF52540">
    <property type="entry name" value="P-loop containing nucleoside triphosphate hydrolases"/>
    <property type="match status" value="1"/>
</dbReference>
<dbReference type="InterPro" id="IPR050093">
    <property type="entry name" value="ABC_SmlMolc_Importer"/>
</dbReference>
<dbReference type="InterPro" id="IPR003439">
    <property type="entry name" value="ABC_transporter-like_ATP-bd"/>
</dbReference>
<dbReference type="InterPro" id="IPR017871">
    <property type="entry name" value="ABC_transporter-like_CS"/>
</dbReference>
<dbReference type="InterPro" id="IPR003593">
    <property type="entry name" value="AAA+_ATPase"/>
</dbReference>
<proteinExistence type="predicted"/>
<dbReference type="Gene3D" id="3.40.50.300">
    <property type="entry name" value="P-loop containing nucleotide triphosphate hydrolases"/>
    <property type="match status" value="1"/>
</dbReference>
<dbReference type="PROSITE" id="PS00211">
    <property type="entry name" value="ABC_TRANSPORTER_1"/>
    <property type="match status" value="1"/>
</dbReference>
<comment type="caution">
    <text evidence="5">The sequence shown here is derived from an EMBL/GenBank/DDBJ whole genome shotgun (WGS) entry which is preliminary data.</text>
</comment>
<sequence>MSSEIDLRATNLCKNFDNFEAVKDVNFSIPRGSFFSILGPSGCGKTTLLRMLAGFLEPTSGEIEIKGRSMLGIPPNKRPVNMVFQHLALFPMMTVAENIAYGLKRRKMKKPEITKRVESALERIGLPDVGNRSISQLSGGQKQRIAIARCLVLEPDVLLLDEPLGALDLKLREHMKIELKKLQQAFDTTFIYITHDQSEAMVMSDTVAVMNEGRFEQVGAPQDLYYHPQTPFVAGFVGESNRFSGSVVNREGETVEVITESGQRFVAREKFDKKLNSEEQVDLFVRPEMIHLSYEKGDKSDNNLSGQVENILFDGGNSRLLIREQVTGAELQVVLPQTQAFSRVKGGDELHLCWNAEQSHVYRSGLAS</sequence>
<evidence type="ECO:0000313" key="6">
    <source>
        <dbReference type="Proteomes" id="UP001203338"/>
    </source>
</evidence>
<keyword evidence="3 5" id="KW-0067">ATP-binding</keyword>